<evidence type="ECO:0000256" key="1">
    <source>
        <dbReference type="SAM" id="MobiDB-lite"/>
    </source>
</evidence>
<feature type="region of interest" description="Disordered" evidence="1">
    <location>
        <begin position="1"/>
        <end position="44"/>
    </location>
</feature>
<protein>
    <submittedName>
        <fullName evidence="2">Uncharacterized protein</fullName>
    </submittedName>
</protein>
<feature type="compositionally biased region" description="Pro residues" evidence="1">
    <location>
        <begin position="1"/>
        <end position="10"/>
    </location>
</feature>
<keyword evidence="3" id="KW-1185">Reference proteome</keyword>
<accession>A0ABQ8A709</accession>
<evidence type="ECO:0000313" key="3">
    <source>
        <dbReference type="Proteomes" id="UP000824890"/>
    </source>
</evidence>
<dbReference type="EMBL" id="JAGKQM010000013">
    <property type="protein sequence ID" value="KAH0887871.1"/>
    <property type="molecule type" value="Genomic_DNA"/>
</dbReference>
<dbReference type="Proteomes" id="UP000824890">
    <property type="component" value="Unassembled WGS sequence"/>
</dbReference>
<name>A0ABQ8A709_BRANA</name>
<proteinExistence type="predicted"/>
<gene>
    <name evidence="2" type="ORF">HID58_050300</name>
</gene>
<comment type="caution">
    <text evidence="2">The sequence shown here is derived from an EMBL/GenBank/DDBJ whole genome shotgun (WGS) entry which is preliminary data.</text>
</comment>
<reference evidence="2 3" key="1">
    <citation type="submission" date="2021-05" db="EMBL/GenBank/DDBJ databases">
        <title>Genome Assembly of Synthetic Allotetraploid Brassica napus Reveals Homoeologous Exchanges between Subgenomes.</title>
        <authorList>
            <person name="Davis J.T."/>
        </authorList>
    </citation>
    <scope>NUCLEOTIDE SEQUENCE [LARGE SCALE GENOMIC DNA]</scope>
    <source>
        <strain evidence="3">cv. Da-Ae</strain>
        <tissue evidence="2">Seedling</tissue>
    </source>
</reference>
<evidence type="ECO:0000313" key="2">
    <source>
        <dbReference type="EMBL" id="KAH0887871.1"/>
    </source>
</evidence>
<feature type="region of interest" description="Disordered" evidence="1">
    <location>
        <begin position="109"/>
        <end position="154"/>
    </location>
</feature>
<feature type="compositionally biased region" description="Pro residues" evidence="1">
    <location>
        <begin position="136"/>
        <end position="148"/>
    </location>
</feature>
<organism evidence="2 3">
    <name type="scientific">Brassica napus</name>
    <name type="common">Rape</name>
    <dbReference type="NCBI Taxonomy" id="3708"/>
    <lineage>
        <taxon>Eukaryota</taxon>
        <taxon>Viridiplantae</taxon>
        <taxon>Streptophyta</taxon>
        <taxon>Embryophyta</taxon>
        <taxon>Tracheophyta</taxon>
        <taxon>Spermatophyta</taxon>
        <taxon>Magnoliopsida</taxon>
        <taxon>eudicotyledons</taxon>
        <taxon>Gunneridae</taxon>
        <taxon>Pentapetalae</taxon>
        <taxon>rosids</taxon>
        <taxon>malvids</taxon>
        <taxon>Brassicales</taxon>
        <taxon>Brassicaceae</taxon>
        <taxon>Brassiceae</taxon>
        <taxon>Brassica</taxon>
    </lineage>
</organism>
<sequence>MERRLPPPPRASSHVSSGRANERHASPHTVQQPETPRSPHFIPPGALQEAQEELREVMIQYSNCADPTESAARKERCRLAEEQGEFEQSAINLALSNLNKKSIVISPPSDSRLSALARLGPSPPPATRPPVLERLQPPPQETGEPPEPSQRNGG</sequence>